<dbReference type="RefSeq" id="WP_146318988.1">
    <property type="nucleotide sequence ID" value="NZ_CP042305.1"/>
</dbReference>
<evidence type="ECO:0000256" key="2">
    <source>
        <dbReference type="ARBA" id="ARBA00022723"/>
    </source>
</evidence>
<dbReference type="Pfam" id="PF12710">
    <property type="entry name" value="HAD"/>
    <property type="match status" value="1"/>
</dbReference>
<dbReference type="AlphaFoldDB" id="A0A5B8M1N9"/>
<dbReference type="OrthoDB" id="9799365at2"/>
<proteinExistence type="inferred from homology"/>
<name>A0A5B8M1N9_9MICO</name>
<dbReference type="PANTHER" id="PTHR43344">
    <property type="entry name" value="PHOSPHOSERINE PHOSPHATASE"/>
    <property type="match status" value="1"/>
</dbReference>
<reference evidence="5 6" key="1">
    <citation type="submission" date="2019-07" db="EMBL/GenBank/DDBJ databases">
        <title>Full genome sequence of Humibacter sp. WJ7-1.</title>
        <authorList>
            <person name="Im W.-T."/>
        </authorList>
    </citation>
    <scope>NUCLEOTIDE SEQUENCE [LARGE SCALE GENOMIC DNA]</scope>
    <source>
        <strain evidence="5 6">WJ7-1</strain>
    </source>
</reference>
<keyword evidence="6" id="KW-1185">Reference proteome</keyword>
<dbReference type="EMBL" id="CP042305">
    <property type="protein sequence ID" value="QDZ14263.1"/>
    <property type="molecule type" value="Genomic_DNA"/>
</dbReference>
<evidence type="ECO:0000313" key="5">
    <source>
        <dbReference type="EMBL" id="QDZ14263.1"/>
    </source>
</evidence>
<evidence type="ECO:0000256" key="3">
    <source>
        <dbReference type="ARBA" id="ARBA00022801"/>
    </source>
</evidence>
<dbReference type="GO" id="GO:0046872">
    <property type="term" value="F:metal ion binding"/>
    <property type="evidence" value="ECO:0007669"/>
    <property type="project" value="UniProtKB-KW"/>
</dbReference>
<dbReference type="InterPro" id="IPR023214">
    <property type="entry name" value="HAD_sf"/>
</dbReference>
<dbReference type="Proteomes" id="UP000320216">
    <property type="component" value="Chromosome"/>
</dbReference>
<protein>
    <submittedName>
        <fullName evidence="5">Haloacid dehalogenase-like hydrolase</fullName>
    </submittedName>
</protein>
<keyword evidence="2" id="KW-0479">Metal-binding</keyword>
<comment type="similarity">
    <text evidence="1">Belongs to the HAD-like hydrolase superfamily. SerB family.</text>
</comment>
<dbReference type="GO" id="GO:0016787">
    <property type="term" value="F:hydrolase activity"/>
    <property type="evidence" value="ECO:0007669"/>
    <property type="project" value="UniProtKB-KW"/>
</dbReference>
<evidence type="ECO:0000313" key="6">
    <source>
        <dbReference type="Proteomes" id="UP000320216"/>
    </source>
</evidence>
<sequence>MSELAMWRDGATRRTIVDFVRSVTSGPDAVPAEERIAVFDNDGTLWTEKPMQTQLHYIIEQWTALAKEHPELAEQQPFKAVVEGDLSWLGAAVDKHYAGDDSDLKVLIGALLRTMTGLSVEDYAASVTEFYRTAQHLTLHRPYRDVIYQPMVELLDYLAENGFTCYIVSGGDRDFMRPITQEYYGIPFERVIGTAIGLEYADGDVRYGTTLDFFDDGPEKPVRIWTRIGRRPLIAAGNSNGDIEMLSFVQGGPHGLSLLVHHDDDTGRGDTPYDKGAEKALATSEESGFTVVSVKDDWSAVFPPESA</sequence>
<accession>A0A5B8M1N9</accession>
<dbReference type="KEGG" id="huw:FPZ11_05315"/>
<dbReference type="InterPro" id="IPR036412">
    <property type="entry name" value="HAD-like_sf"/>
</dbReference>
<dbReference type="SUPFAM" id="SSF56784">
    <property type="entry name" value="HAD-like"/>
    <property type="match status" value="1"/>
</dbReference>
<dbReference type="InterPro" id="IPR050582">
    <property type="entry name" value="HAD-like_SerB"/>
</dbReference>
<gene>
    <name evidence="5" type="ORF">FPZ11_05315</name>
</gene>
<organism evidence="5 6">
    <name type="scientific">Humibacter ginsenosidimutans</name>
    <dbReference type="NCBI Taxonomy" id="2599293"/>
    <lineage>
        <taxon>Bacteria</taxon>
        <taxon>Bacillati</taxon>
        <taxon>Actinomycetota</taxon>
        <taxon>Actinomycetes</taxon>
        <taxon>Micrococcales</taxon>
        <taxon>Microbacteriaceae</taxon>
        <taxon>Humibacter</taxon>
    </lineage>
</organism>
<dbReference type="PANTHER" id="PTHR43344:SF13">
    <property type="entry name" value="PHOSPHATASE RV3661-RELATED"/>
    <property type="match status" value="1"/>
</dbReference>
<keyword evidence="3 5" id="KW-0378">Hydrolase</keyword>
<evidence type="ECO:0000256" key="4">
    <source>
        <dbReference type="ARBA" id="ARBA00022842"/>
    </source>
</evidence>
<dbReference type="Gene3D" id="3.40.50.1000">
    <property type="entry name" value="HAD superfamily/HAD-like"/>
    <property type="match status" value="1"/>
</dbReference>
<evidence type="ECO:0000256" key="1">
    <source>
        <dbReference type="ARBA" id="ARBA00009184"/>
    </source>
</evidence>
<keyword evidence="4" id="KW-0460">Magnesium</keyword>